<evidence type="ECO:0000256" key="5">
    <source>
        <dbReference type="ARBA" id="ARBA00022771"/>
    </source>
</evidence>
<evidence type="ECO:0000256" key="3">
    <source>
        <dbReference type="ARBA" id="ARBA00022723"/>
    </source>
</evidence>
<dbReference type="EMBL" id="JACEEZ010011376">
    <property type="protein sequence ID" value="KAG0721306.1"/>
    <property type="molecule type" value="Genomic_DNA"/>
</dbReference>
<dbReference type="PANTHER" id="PTHR22770:SF13">
    <property type="entry name" value="RING-TYPE DOMAIN-CONTAINING PROTEIN"/>
    <property type="match status" value="1"/>
</dbReference>
<dbReference type="InterPro" id="IPR044066">
    <property type="entry name" value="TRIAD_supradom"/>
</dbReference>
<keyword evidence="7" id="KW-0862">Zinc</keyword>
<protein>
    <submittedName>
        <fullName evidence="9">RanBP-type and C3HC4-type zinc finger-containing protein 1</fullName>
    </submittedName>
</protein>
<evidence type="ECO:0000256" key="4">
    <source>
        <dbReference type="ARBA" id="ARBA00022737"/>
    </source>
</evidence>
<dbReference type="OrthoDB" id="261960at2759"/>
<organism evidence="9 10">
    <name type="scientific">Chionoecetes opilio</name>
    <name type="common">Atlantic snow crab</name>
    <name type="synonym">Cancer opilio</name>
    <dbReference type="NCBI Taxonomy" id="41210"/>
    <lineage>
        <taxon>Eukaryota</taxon>
        <taxon>Metazoa</taxon>
        <taxon>Ecdysozoa</taxon>
        <taxon>Arthropoda</taxon>
        <taxon>Crustacea</taxon>
        <taxon>Multicrustacea</taxon>
        <taxon>Malacostraca</taxon>
        <taxon>Eumalacostraca</taxon>
        <taxon>Eucarida</taxon>
        <taxon>Decapoda</taxon>
        <taxon>Pleocyemata</taxon>
        <taxon>Brachyura</taxon>
        <taxon>Eubrachyura</taxon>
        <taxon>Majoidea</taxon>
        <taxon>Majidae</taxon>
        <taxon>Chionoecetes</taxon>
    </lineage>
</organism>
<evidence type="ECO:0000256" key="6">
    <source>
        <dbReference type="ARBA" id="ARBA00022786"/>
    </source>
</evidence>
<dbReference type="AlphaFoldDB" id="A0A8J5CUR5"/>
<dbReference type="Gene3D" id="1.20.120.1750">
    <property type="match status" value="1"/>
</dbReference>
<comment type="pathway">
    <text evidence="1">Protein modification; protein ubiquitination.</text>
</comment>
<dbReference type="GO" id="GO:0008270">
    <property type="term" value="F:zinc ion binding"/>
    <property type="evidence" value="ECO:0007669"/>
    <property type="project" value="UniProtKB-KW"/>
</dbReference>
<evidence type="ECO:0000256" key="1">
    <source>
        <dbReference type="ARBA" id="ARBA00004906"/>
    </source>
</evidence>
<proteinExistence type="predicted"/>
<dbReference type="GO" id="GO:0004842">
    <property type="term" value="F:ubiquitin-protein transferase activity"/>
    <property type="evidence" value="ECO:0007669"/>
    <property type="project" value="TreeGrafter"/>
</dbReference>
<sequence length="141" mass="16105">MQMWFHCKTPELSKASASFEDNVNEFHCDVLVGNVNCLNCQAQHGGITCQEYQDDLAKKVDEAAMKTKKFFDDMIRRGDGLPCPKCSVMLVRKWGCDWMRCPMCRTEICWVTKGPRGDPGYVSCNENKNKHTITICLFDLP</sequence>
<evidence type="ECO:0000313" key="9">
    <source>
        <dbReference type="EMBL" id="KAG0721306.1"/>
    </source>
</evidence>
<keyword evidence="6" id="KW-0833">Ubl conjugation pathway</keyword>
<keyword evidence="5" id="KW-0863">Zinc-finger</keyword>
<comment type="caution">
    <text evidence="9">The sequence shown here is derived from an EMBL/GenBank/DDBJ whole genome shotgun (WGS) entry which is preliminary data.</text>
</comment>
<reference evidence="9" key="1">
    <citation type="submission" date="2020-07" db="EMBL/GenBank/DDBJ databases">
        <title>The High-quality genome of the commercially important snow crab, Chionoecetes opilio.</title>
        <authorList>
            <person name="Jeong J.-H."/>
            <person name="Ryu S."/>
        </authorList>
    </citation>
    <scope>NUCLEOTIDE SEQUENCE</scope>
    <source>
        <strain evidence="9">MADBK_172401_WGS</strain>
        <tissue evidence="9">Digestive gland</tissue>
    </source>
</reference>
<accession>A0A8J5CUR5</accession>
<dbReference type="GO" id="GO:0043161">
    <property type="term" value="P:proteasome-mediated ubiquitin-dependent protein catabolic process"/>
    <property type="evidence" value="ECO:0007669"/>
    <property type="project" value="TreeGrafter"/>
</dbReference>
<name>A0A8J5CUR5_CHIOP</name>
<evidence type="ECO:0000256" key="2">
    <source>
        <dbReference type="ARBA" id="ARBA00022679"/>
    </source>
</evidence>
<dbReference type="SUPFAM" id="SSF57850">
    <property type="entry name" value="RING/U-box"/>
    <property type="match status" value="1"/>
</dbReference>
<dbReference type="PANTHER" id="PTHR22770">
    <property type="entry name" value="UBIQUITIN CONJUGATING ENZYME 7 INTERACTING PROTEIN-RELATED"/>
    <property type="match status" value="1"/>
</dbReference>
<keyword evidence="10" id="KW-1185">Reference proteome</keyword>
<dbReference type="InterPro" id="IPR051628">
    <property type="entry name" value="LUBAC_E3_Ligases"/>
</dbReference>
<evidence type="ECO:0000256" key="7">
    <source>
        <dbReference type="ARBA" id="ARBA00022833"/>
    </source>
</evidence>
<dbReference type="GO" id="GO:0097039">
    <property type="term" value="P:protein linear polyubiquitination"/>
    <property type="evidence" value="ECO:0007669"/>
    <property type="project" value="TreeGrafter"/>
</dbReference>
<keyword evidence="2" id="KW-0808">Transferase</keyword>
<keyword evidence="3" id="KW-0479">Metal-binding</keyword>
<feature type="domain" description="RING-type" evidence="8">
    <location>
        <begin position="1"/>
        <end position="140"/>
    </location>
</feature>
<evidence type="ECO:0000259" key="8">
    <source>
        <dbReference type="PROSITE" id="PS51873"/>
    </source>
</evidence>
<gene>
    <name evidence="9" type="primary">rbck1_1</name>
    <name evidence="9" type="ORF">GWK47_046724</name>
</gene>
<dbReference type="PROSITE" id="PS51873">
    <property type="entry name" value="TRIAD"/>
    <property type="match status" value="1"/>
</dbReference>
<dbReference type="Proteomes" id="UP000770661">
    <property type="component" value="Unassembled WGS sequence"/>
</dbReference>
<evidence type="ECO:0000313" key="10">
    <source>
        <dbReference type="Proteomes" id="UP000770661"/>
    </source>
</evidence>
<dbReference type="GO" id="GO:0043130">
    <property type="term" value="F:ubiquitin binding"/>
    <property type="evidence" value="ECO:0007669"/>
    <property type="project" value="TreeGrafter"/>
</dbReference>
<keyword evidence="4" id="KW-0677">Repeat</keyword>
<dbReference type="GO" id="GO:0071797">
    <property type="term" value="C:LUBAC complex"/>
    <property type="evidence" value="ECO:0007669"/>
    <property type="project" value="TreeGrafter"/>
</dbReference>